<proteinExistence type="predicted"/>
<gene>
    <name evidence="7" type="ORF">pdam_00000375</name>
</gene>
<evidence type="ECO:0000256" key="5">
    <source>
        <dbReference type="SAM" id="Coils"/>
    </source>
</evidence>
<keyword evidence="2" id="KW-0963">Cytoplasm</keyword>
<evidence type="ECO:0000256" key="2">
    <source>
        <dbReference type="ARBA" id="ARBA00022490"/>
    </source>
</evidence>
<feature type="compositionally biased region" description="Low complexity" evidence="6">
    <location>
        <begin position="40"/>
        <end position="54"/>
    </location>
</feature>
<dbReference type="EMBL" id="RCHS01001413">
    <property type="protein sequence ID" value="RMX53794.1"/>
    <property type="molecule type" value="Genomic_DNA"/>
</dbReference>
<feature type="coiled-coil region" evidence="5">
    <location>
        <begin position="329"/>
        <end position="500"/>
    </location>
</feature>
<keyword evidence="4 5" id="KW-0175">Coiled coil</keyword>
<name>A0A3M6UJU4_POCDA</name>
<feature type="region of interest" description="Disordered" evidence="6">
    <location>
        <begin position="93"/>
        <end position="125"/>
    </location>
</feature>
<evidence type="ECO:0000256" key="4">
    <source>
        <dbReference type="ARBA" id="ARBA00023054"/>
    </source>
</evidence>
<dbReference type="STRING" id="46731.A0A3M6UJU4"/>
<dbReference type="Proteomes" id="UP000275408">
    <property type="component" value="Unassembled WGS sequence"/>
</dbReference>
<dbReference type="InterPro" id="IPR051841">
    <property type="entry name" value="MT-Golgi_org_protein"/>
</dbReference>
<accession>A0A3M6UJU4</accession>
<comment type="subcellular location">
    <subcellularLocation>
        <location evidence="1">Cytoplasm</location>
    </subcellularLocation>
</comment>
<evidence type="ECO:0000256" key="3">
    <source>
        <dbReference type="ARBA" id="ARBA00022553"/>
    </source>
</evidence>
<evidence type="ECO:0000313" key="8">
    <source>
        <dbReference type="Proteomes" id="UP000275408"/>
    </source>
</evidence>
<dbReference type="PANTHER" id="PTHR18902:SF31">
    <property type="entry name" value="PERICENTRIN_AKAP-450 CENTROSOMAL TARGETING DOMAIN-CONTAINING PROTEIN"/>
    <property type="match status" value="1"/>
</dbReference>
<feature type="region of interest" description="Disordered" evidence="6">
    <location>
        <begin position="40"/>
        <end position="70"/>
    </location>
</feature>
<feature type="coiled-coil region" evidence="5">
    <location>
        <begin position="1355"/>
        <end position="1382"/>
    </location>
</feature>
<feature type="coiled-coil region" evidence="5">
    <location>
        <begin position="774"/>
        <end position="833"/>
    </location>
</feature>
<feature type="compositionally biased region" description="Polar residues" evidence="6">
    <location>
        <begin position="101"/>
        <end position="114"/>
    </location>
</feature>
<feature type="coiled-coil region" evidence="5">
    <location>
        <begin position="529"/>
        <end position="714"/>
    </location>
</feature>
<comment type="caution">
    <text evidence="7">The sequence shown here is derived from an EMBL/GenBank/DDBJ whole genome shotgun (WGS) entry which is preliminary data.</text>
</comment>
<organism evidence="7 8">
    <name type="scientific">Pocillopora damicornis</name>
    <name type="common">Cauliflower coral</name>
    <name type="synonym">Millepora damicornis</name>
    <dbReference type="NCBI Taxonomy" id="46731"/>
    <lineage>
        <taxon>Eukaryota</taxon>
        <taxon>Metazoa</taxon>
        <taxon>Cnidaria</taxon>
        <taxon>Anthozoa</taxon>
        <taxon>Hexacorallia</taxon>
        <taxon>Scleractinia</taxon>
        <taxon>Astrocoeniina</taxon>
        <taxon>Pocilloporidae</taxon>
        <taxon>Pocillopora</taxon>
    </lineage>
</organism>
<dbReference type="OrthoDB" id="2286360at2759"/>
<keyword evidence="3" id="KW-0597">Phosphoprotein</keyword>
<feature type="coiled-coil region" evidence="5">
    <location>
        <begin position="1089"/>
        <end position="1200"/>
    </location>
</feature>
<protein>
    <recommendedName>
        <fullName evidence="9">Golgin subfamily A member 3</fullName>
    </recommendedName>
</protein>
<evidence type="ECO:0000313" key="7">
    <source>
        <dbReference type="EMBL" id="RMX53794.1"/>
    </source>
</evidence>
<evidence type="ECO:0000256" key="1">
    <source>
        <dbReference type="ARBA" id="ARBA00004496"/>
    </source>
</evidence>
<dbReference type="PANTHER" id="PTHR18902">
    <property type="entry name" value="NUCLEAR MITOTIC APPARATUS PROTEIN 1-RELATED"/>
    <property type="match status" value="1"/>
</dbReference>
<reference evidence="7 8" key="1">
    <citation type="journal article" date="2018" name="Sci. Rep.">
        <title>Comparative analysis of the Pocillopora damicornis genome highlights role of immune system in coral evolution.</title>
        <authorList>
            <person name="Cunning R."/>
            <person name="Bay R.A."/>
            <person name="Gillette P."/>
            <person name="Baker A.C."/>
            <person name="Traylor-Knowles N."/>
        </authorList>
    </citation>
    <scope>NUCLEOTIDE SEQUENCE [LARGE SCALE GENOMIC DNA]</scope>
    <source>
        <strain evidence="7">RSMAS</strain>
        <tissue evidence="7">Whole animal</tissue>
    </source>
</reference>
<evidence type="ECO:0000256" key="6">
    <source>
        <dbReference type="SAM" id="MobiDB-lite"/>
    </source>
</evidence>
<feature type="coiled-coil region" evidence="5">
    <location>
        <begin position="859"/>
        <end position="1025"/>
    </location>
</feature>
<dbReference type="GO" id="GO:0005737">
    <property type="term" value="C:cytoplasm"/>
    <property type="evidence" value="ECO:0007669"/>
    <property type="project" value="UniProtKB-SubCell"/>
</dbReference>
<sequence>MDHVSMESLLTPLKPGEVLLTSPYSEALNDLINYDSELTNTPTFPSSSPSQGTTHLDISHKLPTKLSKNPSTYEKELRTLVLNLYSDKKRTTEVPMPSVEMPTSAQDSVVQGPNTKGAPCRVPQKVNVPQPLDMIHLTMPQQDSLESRSLGYCSPDTGVSEFQENGTQNLQELQGYLVNFQRSKKEFSFRHNLSLDEMNSPCDDSGVHLEFAAPSETDVSEIDGVTDGRNGLAVDSGKFSDIMIERRGLSSSVKEEGVECKGSAFLVPGIEFNSSGKPWRESVTMGLKSEEIIFSGVDLPRGGSDHDESAYLEITGDEVKEKSLVGKDYDEFVLQRAGLEGKLQSLQDELAHVLEDRKSLQVRLQAVETQLREEVLKARDTNPAAVSLVEELKRNKYELENQLVKLQNAYEEKHGGLNEALEQLKRSCVTIQNLKQKLSLVEGEISQREEMVGSLQIEMENLKKLLEKAKERNDKFKKENMDLNAQIARLMDAKEWLQKQLGFAQEARTKLQLEVSESETTVAVKNQLIEQLRCEGAKSSRELTELQQSSLLEKAQILKHMEKVEEDITRQNFAIREAEIEKQKMHNVLGAKVDSLVNENKKLHELMSSAVEIEKELDAAKQDLISKQALLETIIKEKEEIREQLKLARDSTEEYKRNLYELESKFTETKQELKLAQDNIGEKESLIEKLQEEIKILKENLEVANKEREACDNAIHTLKLDLEKVDRRFKLMKRELTSKTSQLEETTRQKDVFMGDLCTLREGLENQVTVACTLKEELAQKDELVQQFQKVKDALEKEIVSLTQKLECSLEEIAQVDKERTEIQKQLEMAIRDSVLLEEKFHNSLLERARLEGELETTRQSDQLERDALKSQNASLRDEIKTQKTQLQAEVTREHDKVINLEQELQYLTDEIIKKEGKHNKDLQAFAEKLQEMKNNKEMAEQELKKLHDKTEESVDKLKKSYEAKLEKVKSDLATLQQEKTKMAQEFELSQKKVTSELGIKDRDLRQMGKELSVLKKTLKEKNTELERTQFCAIELEREKGRLAGVLASQKTLREHVVKIEGEIAARESALLEAANELDRVKMDRDLQIRMANDKIQNLEVQLKTMREEKNNLQDTFRKERQENIALKSEVEESSNGIAELMKKLSVAEAEIKRLQGKLDNESSEAKRYRSELEGLKESFAEEQTERESLQKRLEALLEQEKAKDRIAESLEWEVTRRTREVDYLKEQVRVMEERQQLEMENLKTALQVSRSETTSLCSELSELRKVKCTYQTKTFELKDSLLSVRRATESLKQQLFLKRQELESLVKDVLASRNLPQLQEDITKKRETMFGNEKTQEELDVASYTSAAVNIRPISSLQECMSSLRSQISNLQKQMNDHTDSVQTATTTWRSFKENVHQLQASCNTQSSQQLTAEKDT</sequence>
<evidence type="ECO:0008006" key="9">
    <source>
        <dbReference type="Google" id="ProtNLM"/>
    </source>
</evidence>
<keyword evidence="8" id="KW-1185">Reference proteome</keyword>